<dbReference type="InterPro" id="IPR057601">
    <property type="entry name" value="Oar-like_b-barrel"/>
</dbReference>
<evidence type="ECO:0000313" key="7">
    <source>
        <dbReference type="Proteomes" id="UP000306918"/>
    </source>
</evidence>
<evidence type="ECO:0000256" key="3">
    <source>
        <dbReference type="ARBA" id="ARBA00023237"/>
    </source>
</evidence>
<dbReference type="Proteomes" id="UP000306918">
    <property type="component" value="Unassembled WGS sequence"/>
</dbReference>
<protein>
    <submittedName>
        <fullName evidence="6">TonB-dependent receptor</fullName>
    </submittedName>
</protein>
<keyword evidence="2" id="KW-0472">Membrane</keyword>
<feature type="signal peptide" evidence="4">
    <location>
        <begin position="1"/>
        <end position="23"/>
    </location>
</feature>
<evidence type="ECO:0000259" key="5">
    <source>
        <dbReference type="Pfam" id="PF25183"/>
    </source>
</evidence>
<organism evidence="6 7">
    <name type="scientific">Niastella caeni</name>
    <dbReference type="NCBI Taxonomy" id="2569763"/>
    <lineage>
        <taxon>Bacteria</taxon>
        <taxon>Pseudomonadati</taxon>
        <taxon>Bacteroidota</taxon>
        <taxon>Chitinophagia</taxon>
        <taxon>Chitinophagales</taxon>
        <taxon>Chitinophagaceae</taxon>
        <taxon>Niastella</taxon>
    </lineage>
</organism>
<dbReference type="OrthoDB" id="9768147at2"/>
<keyword evidence="6" id="KW-0675">Receptor</keyword>
<dbReference type="Pfam" id="PF13620">
    <property type="entry name" value="CarboxypepD_reg"/>
    <property type="match status" value="1"/>
</dbReference>
<evidence type="ECO:0000313" key="6">
    <source>
        <dbReference type="EMBL" id="THU34189.1"/>
    </source>
</evidence>
<dbReference type="EMBL" id="STFF01000008">
    <property type="protein sequence ID" value="THU34189.1"/>
    <property type="molecule type" value="Genomic_DNA"/>
</dbReference>
<dbReference type="InterPro" id="IPR037066">
    <property type="entry name" value="Plug_dom_sf"/>
</dbReference>
<dbReference type="Gene3D" id="2.170.130.10">
    <property type="entry name" value="TonB-dependent receptor, plug domain"/>
    <property type="match status" value="1"/>
</dbReference>
<dbReference type="Pfam" id="PF25183">
    <property type="entry name" value="OMP_b-brl_4"/>
    <property type="match status" value="2"/>
</dbReference>
<keyword evidence="4" id="KW-0732">Signal</keyword>
<dbReference type="GO" id="GO:0009279">
    <property type="term" value="C:cell outer membrane"/>
    <property type="evidence" value="ECO:0007669"/>
    <property type="project" value="UniProtKB-SubCell"/>
</dbReference>
<feature type="domain" description="TonB-dependent transporter Oar-like beta-barrel" evidence="5">
    <location>
        <begin position="237"/>
        <end position="303"/>
    </location>
</feature>
<comment type="subcellular location">
    <subcellularLocation>
        <location evidence="1">Cell outer membrane</location>
    </subcellularLocation>
</comment>
<keyword evidence="7" id="KW-1185">Reference proteome</keyword>
<comment type="caution">
    <text evidence="6">The sequence shown here is derived from an EMBL/GenBank/DDBJ whole genome shotgun (WGS) entry which is preliminary data.</text>
</comment>
<feature type="chain" id="PRO_5020821056" evidence="4">
    <location>
        <begin position="24"/>
        <end position="1055"/>
    </location>
</feature>
<name>A0A4S8HIU7_9BACT</name>
<accession>A0A4S8HIU7</accession>
<dbReference type="SUPFAM" id="SSF49464">
    <property type="entry name" value="Carboxypeptidase regulatory domain-like"/>
    <property type="match status" value="1"/>
</dbReference>
<evidence type="ECO:0000256" key="2">
    <source>
        <dbReference type="ARBA" id="ARBA00023136"/>
    </source>
</evidence>
<dbReference type="InterPro" id="IPR008969">
    <property type="entry name" value="CarboxyPept-like_regulatory"/>
</dbReference>
<sequence>MKKPFLASLLFLLLASLTGYRLSAQTTQASIIGVITDESKKPVSGATVQLYNESTGFTTATLTNAKGEYIFKELPLGGPYTIKATFVGYGEQKRTDYSLNQGDLLRVNISMQVSAASMNEVTVTATGQRKKTENFGAATSVTARDISRLPVNGRNFTSLIDLSPLSSGNNLAGQLGSSTNITIDGTSAKNPTSSSGTNSRIGGPYAISMEAIREFKVVTNQYDVTYGRSGGGTISTVTKSGTNNFSGSAFMFSRADWLSSKYDIRGARRVNDFSTYQYGFSLGGPIIKNKAHFFIAWDRQDDARPLQLADIKSAADEKRLNVTQTSLDRYLEIARGKYGVSNEPQFGSFNKRRNTDAAFLRVDWQLNEKNLLTIRNNYVNDRAPLGRDDNSSINLYEVYADANAWNNSLMATLRTVVNSRLTNELKLQHLYTFEESTPGDQLPKQNIPRGIVERVQSTIDGASAFTTIQLGGQRYSPEHFYNNVFQLVNNVYFNTNKFNYTFGTDIQYTHMNSLYGSEMNGRFYFTGLTNFDNQTPYRYAREVALEDDPSVDQNVLNAALYGQMKTQLFPGFELTAGIRADYTNYFNKPNFNQVVFDDLGLTTNRSLNTFQLQPRIQFNWDINERHRDYLRLGAGVFGSDINNYAMINNMVFDGTKVLSVDIQGAGIPTPNFPGYRNNPSTAPGKELFDQGIPRLATINMNGKDARIPVVYKANISYSRFITDRLKVGVTFFTTLARNNYMYVDRNMVDDPYFRLANEGNRGVYVPANTINTTNGATDWMRGRKSNRIGRILELTSEGKVNQYAFVVDGTWRYFKDGEVSFSYTWNDSKDNTSYNGDVANTATLSLMVNDDPRNLSKMSYSDNQFRHKAVFYGTLPTFYGVSVGVRYSGIGGTRYSLAVNGNVNGDFVNSNDLAYVFDVNDPKVAEKYRTGLTTILNNPGANKSIKKYLEKSNGNIAERNGGINRFNGVWDVRVAKKFNVWKKQYIELSGDIFNVENLINKSWGATKNLGKQNIYSLGGFDPVTSSYNYNVNLNAGVITPSGNPWQIQVGVRYGF</sequence>
<dbReference type="Gene3D" id="2.60.40.1120">
    <property type="entry name" value="Carboxypeptidase-like, regulatory domain"/>
    <property type="match status" value="1"/>
</dbReference>
<gene>
    <name evidence="6" type="ORF">FAM09_24530</name>
</gene>
<dbReference type="Gene3D" id="2.40.170.20">
    <property type="entry name" value="TonB-dependent receptor, beta-barrel domain"/>
    <property type="match status" value="1"/>
</dbReference>
<dbReference type="InterPro" id="IPR036942">
    <property type="entry name" value="Beta-barrel_TonB_sf"/>
</dbReference>
<keyword evidence="3" id="KW-0998">Cell outer membrane</keyword>
<proteinExistence type="predicted"/>
<reference evidence="6 7" key="1">
    <citation type="submission" date="2019-04" db="EMBL/GenBank/DDBJ databases">
        <title>Niastella caeni sp. nov., isolated from activated sludge.</title>
        <authorList>
            <person name="Sheng M."/>
        </authorList>
    </citation>
    <scope>NUCLEOTIDE SEQUENCE [LARGE SCALE GENOMIC DNA]</scope>
    <source>
        <strain evidence="6 7">HX-2-15</strain>
    </source>
</reference>
<dbReference type="RefSeq" id="WP_136579805.1">
    <property type="nucleotide sequence ID" value="NZ_STFF01000008.1"/>
</dbReference>
<evidence type="ECO:0000256" key="1">
    <source>
        <dbReference type="ARBA" id="ARBA00004442"/>
    </source>
</evidence>
<dbReference type="AlphaFoldDB" id="A0A4S8HIU7"/>
<feature type="domain" description="TonB-dependent transporter Oar-like beta-barrel" evidence="5">
    <location>
        <begin position="348"/>
        <end position="1001"/>
    </location>
</feature>
<evidence type="ECO:0000256" key="4">
    <source>
        <dbReference type="SAM" id="SignalP"/>
    </source>
</evidence>
<dbReference type="SUPFAM" id="SSF56935">
    <property type="entry name" value="Porins"/>
    <property type="match status" value="1"/>
</dbReference>